<name>A0AC61ZSQ5_9CAUD</name>
<dbReference type="EMBL" id="PP357458">
    <property type="protein sequence ID" value="WWT40957.1"/>
    <property type="molecule type" value="Genomic_DNA"/>
</dbReference>
<accession>A0AC61ZSQ5</accession>
<organism evidence="1">
    <name type="scientific">Klebsiella phage phi1_175008</name>
    <dbReference type="NCBI Taxonomy" id="3127744"/>
    <lineage>
        <taxon>Viruses</taxon>
        <taxon>Duplodnaviria</taxon>
        <taxon>Heunggongvirae</taxon>
        <taxon>Uroviricota</taxon>
        <taxon>Caudoviricetes</taxon>
        <taxon>Stephanstirmvirinae</taxon>
    </lineage>
</organism>
<proteinExistence type="predicted"/>
<protein>
    <submittedName>
        <fullName evidence="1">Uncharacterized protein</fullName>
    </submittedName>
</protein>
<evidence type="ECO:0000313" key="1">
    <source>
        <dbReference type="EMBL" id="WWT40957.1"/>
    </source>
</evidence>
<reference evidence="1" key="1">
    <citation type="submission" date="2024-02" db="EMBL/GenBank/DDBJ databases">
        <title>Klebsiella phages.</title>
        <authorList>
            <person name="Li J."/>
            <person name="Feng Y."/>
            <person name="Zong Z."/>
        </authorList>
    </citation>
    <scope>NUCLEOTIDE SEQUENCE</scope>
</reference>
<sequence>MVNQNFVNAYVACMLWSTAGTTPDGEEVESLEGYTVEHHTARKIKEECERFIDENYSLFLETPDHYDWEQFGHDFWLTRNRHGVGFWDRNLGEVGEQLTAAAESFGECDPYIGDDGLIYI</sequence>